<sequence>LGVPCNFESLPKQKIRRKRKAAALEITWENRSKMEEQDLAYPDGFHNVHAKYRGDFFGKNMEKSLGEDVLNPDAQRRHFRETGLWKRWLKWRRLLPRSSGLSKMGSEHPAQRELIHRYGRYVQPHLFIMMDSEQLIQNWIR</sequence>
<organism evidence="1 2">
    <name type="scientific">Phrynosoma platyrhinos</name>
    <name type="common">Desert horned lizard</name>
    <dbReference type="NCBI Taxonomy" id="52577"/>
    <lineage>
        <taxon>Eukaryota</taxon>
        <taxon>Metazoa</taxon>
        <taxon>Chordata</taxon>
        <taxon>Craniata</taxon>
        <taxon>Vertebrata</taxon>
        <taxon>Euteleostomi</taxon>
        <taxon>Lepidosauria</taxon>
        <taxon>Squamata</taxon>
        <taxon>Bifurcata</taxon>
        <taxon>Unidentata</taxon>
        <taxon>Episquamata</taxon>
        <taxon>Toxicofera</taxon>
        <taxon>Iguania</taxon>
        <taxon>Phrynosomatidae</taxon>
        <taxon>Phrynosomatinae</taxon>
        <taxon>Phrynosoma</taxon>
    </lineage>
</organism>
<gene>
    <name evidence="1" type="ORF">JD844_013755</name>
</gene>
<protein>
    <submittedName>
        <fullName evidence="1">Uncharacterized protein</fullName>
    </submittedName>
</protein>
<evidence type="ECO:0000313" key="1">
    <source>
        <dbReference type="EMBL" id="KAH0630572.1"/>
    </source>
</evidence>
<dbReference type="Proteomes" id="UP000826234">
    <property type="component" value="Unassembled WGS sequence"/>
</dbReference>
<keyword evidence="2" id="KW-1185">Reference proteome</keyword>
<comment type="caution">
    <text evidence="1">The sequence shown here is derived from an EMBL/GenBank/DDBJ whole genome shotgun (WGS) entry which is preliminary data.</text>
</comment>
<evidence type="ECO:0000313" key="2">
    <source>
        <dbReference type="Proteomes" id="UP000826234"/>
    </source>
</evidence>
<dbReference type="EMBL" id="JAIPUX010000439">
    <property type="protein sequence ID" value="KAH0630572.1"/>
    <property type="molecule type" value="Genomic_DNA"/>
</dbReference>
<name>A0ABQ7TM88_PHRPL</name>
<feature type="non-terminal residue" evidence="1">
    <location>
        <position position="1"/>
    </location>
</feature>
<accession>A0ABQ7TM88</accession>
<proteinExistence type="predicted"/>
<reference evidence="1 2" key="1">
    <citation type="journal article" date="2022" name="Gigascience">
        <title>A chromosome-level genome assembly and annotation of the desert horned lizard, Phrynosoma platyrhinos, provides insight into chromosomal rearrangements among reptiles.</title>
        <authorList>
            <person name="Koochekian N."/>
            <person name="Ascanio A."/>
            <person name="Farleigh K."/>
            <person name="Card D.C."/>
            <person name="Schield D.R."/>
            <person name="Castoe T.A."/>
            <person name="Jezkova T."/>
        </authorList>
    </citation>
    <scope>NUCLEOTIDE SEQUENCE [LARGE SCALE GENOMIC DNA]</scope>
    <source>
        <strain evidence="1">NK-2021</strain>
    </source>
</reference>